<gene>
    <name evidence="6" type="ORF">FHU29_000843</name>
</gene>
<dbReference type="InterPro" id="IPR002355">
    <property type="entry name" value="Cu_oxidase_Cu_BS"/>
</dbReference>
<dbReference type="PANTHER" id="PTHR48267">
    <property type="entry name" value="CUPREDOXIN SUPERFAMILY PROTEIN"/>
    <property type="match status" value="1"/>
</dbReference>
<dbReference type="Proteomes" id="UP000567922">
    <property type="component" value="Unassembled WGS sequence"/>
</dbReference>
<feature type="domain" description="Plastocyanin-like" evidence="4">
    <location>
        <begin position="419"/>
        <end position="520"/>
    </location>
</feature>
<evidence type="ECO:0000259" key="5">
    <source>
        <dbReference type="Pfam" id="PF07732"/>
    </source>
</evidence>
<dbReference type="GO" id="GO:0005507">
    <property type="term" value="F:copper ion binding"/>
    <property type="evidence" value="ECO:0007669"/>
    <property type="project" value="InterPro"/>
</dbReference>
<keyword evidence="7" id="KW-1185">Reference proteome</keyword>
<dbReference type="CDD" id="cd14448">
    <property type="entry name" value="CuRO_2_BOD_CotA_like"/>
    <property type="match status" value="1"/>
</dbReference>
<dbReference type="EMBL" id="JACHWS010000001">
    <property type="protein sequence ID" value="MBB3036409.1"/>
    <property type="molecule type" value="Genomic_DNA"/>
</dbReference>
<dbReference type="RefSeq" id="WP_232322955.1">
    <property type="nucleotide sequence ID" value="NZ_BDDI01000007.1"/>
</dbReference>
<dbReference type="AlphaFoldDB" id="A0A839RJE5"/>
<dbReference type="CDD" id="cd13911">
    <property type="entry name" value="CuRO_3_MCO_like_5"/>
    <property type="match status" value="1"/>
</dbReference>
<organism evidence="6 7">
    <name type="scientific">Hoyosella altamirensis</name>
    <dbReference type="NCBI Taxonomy" id="616997"/>
    <lineage>
        <taxon>Bacteria</taxon>
        <taxon>Bacillati</taxon>
        <taxon>Actinomycetota</taxon>
        <taxon>Actinomycetes</taxon>
        <taxon>Mycobacteriales</taxon>
        <taxon>Hoyosellaceae</taxon>
        <taxon>Hoyosella</taxon>
    </lineage>
</organism>
<sequence length="522" mass="57500">MSGPAECSRRQFLRRMLVGAAFAGPFVAGCSVSGGDQGILGRKVPGQTGLMVLGASVPESFTVPLAIPPVLRPVQTVGRTDHYELTVRAALQEIVPGLETPIWGYNGEFPGPLIESQRGRRVVIHTRNELPAPVSTHLHGGRTPAADDGYPTDLLLPAQGWEHGHEHSGAISHGERDYTYPLDQRAALLWYHDHRMDFTGPQVWRGLAAMHIHRDDEEAALGLPTGEYELPLMVTDRSFGRDGRFLYPSRDPELVSPPGVLPDFANGVLGDVLLVNGVPAPFHPVSRGVYRLRIVNASNARHYRFELVPAPPGREPFLLIGSDGGLLAAPVELRSFALAPSERADVLVDFSSFSAGENVVLRNRYGDEHCSDVLQFRVGSELGPSYSTPPVLSHLERLDESQAVRTRTFHFARRNQHDGALWPIGGHLFDPDHIAAAPALGDTEIWQLSSDLRHPFHIHHVPFQVLDIPGVDTYGWKDTLALGLRGSARVIIRFDGYRGKYTFHCHTYEHEDMGMMANYAIT</sequence>
<keyword evidence="6" id="KW-0167">Capsid protein</keyword>
<dbReference type="InterPro" id="IPR011706">
    <property type="entry name" value="Cu-oxidase_C"/>
</dbReference>
<dbReference type="PROSITE" id="PS00080">
    <property type="entry name" value="MULTICOPPER_OXIDASE2"/>
    <property type="match status" value="1"/>
</dbReference>
<keyword evidence="6" id="KW-0946">Virion</keyword>
<evidence type="ECO:0000256" key="2">
    <source>
        <dbReference type="ARBA" id="ARBA00022723"/>
    </source>
</evidence>
<dbReference type="InterPro" id="IPR045087">
    <property type="entry name" value="Cu-oxidase_fam"/>
</dbReference>
<dbReference type="Pfam" id="PF07732">
    <property type="entry name" value="Cu-oxidase_3"/>
    <property type="match status" value="1"/>
</dbReference>
<keyword evidence="3" id="KW-0560">Oxidoreductase</keyword>
<dbReference type="Pfam" id="PF07731">
    <property type="entry name" value="Cu-oxidase_2"/>
    <property type="match status" value="1"/>
</dbReference>
<dbReference type="Gene3D" id="2.60.40.420">
    <property type="entry name" value="Cupredoxins - blue copper proteins"/>
    <property type="match status" value="3"/>
</dbReference>
<keyword evidence="2" id="KW-0479">Metal-binding</keyword>
<evidence type="ECO:0000313" key="7">
    <source>
        <dbReference type="Proteomes" id="UP000567922"/>
    </source>
</evidence>
<protein>
    <submittedName>
        <fullName evidence="6">Spore coat protein A</fullName>
    </submittedName>
</protein>
<proteinExistence type="inferred from homology"/>
<reference evidence="6 7" key="1">
    <citation type="submission" date="2020-08" db="EMBL/GenBank/DDBJ databases">
        <title>Sequencing the genomes of 1000 actinobacteria strains.</title>
        <authorList>
            <person name="Klenk H.-P."/>
        </authorList>
    </citation>
    <scope>NUCLEOTIDE SEQUENCE [LARGE SCALE GENOMIC DNA]</scope>
    <source>
        <strain evidence="6 7">DSM 45258</strain>
    </source>
</reference>
<dbReference type="PANTHER" id="PTHR48267:SF1">
    <property type="entry name" value="BILIRUBIN OXIDASE"/>
    <property type="match status" value="1"/>
</dbReference>
<comment type="similarity">
    <text evidence="1">Belongs to the multicopper oxidase family.</text>
</comment>
<evidence type="ECO:0000313" key="6">
    <source>
        <dbReference type="EMBL" id="MBB3036409.1"/>
    </source>
</evidence>
<dbReference type="PROSITE" id="PS00079">
    <property type="entry name" value="MULTICOPPER_OXIDASE1"/>
    <property type="match status" value="1"/>
</dbReference>
<accession>A0A839RJE5</accession>
<feature type="domain" description="Plastocyanin-like" evidence="5">
    <location>
        <begin position="97"/>
        <end position="214"/>
    </location>
</feature>
<evidence type="ECO:0000259" key="4">
    <source>
        <dbReference type="Pfam" id="PF07731"/>
    </source>
</evidence>
<dbReference type="InterPro" id="IPR011707">
    <property type="entry name" value="Cu-oxidase-like_N"/>
</dbReference>
<dbReference type="SUPFAM" id="SSF49503">
    <property type="entry name" value="Cupredoxins"/>
    <property type="match status" value="3"/>
</dbReference>
<dbReference type="InterPro" id="IPR033138">
    <property type="entry name" value="Cu_oxidase_CS"/>
</dbReference>
<evidence type="ECO:0000256" key="3">
    <source>
        <dbReference type="ARBA" id="ARBA00023002"/>
    </source>
</evidence>
<name>A0A839RJE5_9ACTN</name>
<dbReference type="InterPro" id="IPR008972">
    <property type="entry name" value="Cupredoxin"/>
</dbReference>
<dbReference type="GO" id="GO:0016491">
    <property type="term" value="F:oxidoreductase activity"/>
    <property type="evidence" value="ECO:0007669"/>
    <property type="project" value="UniProtKB-KW"/>
</dbReference>
<evidence type="ECO:0000256" key="1">
    <source>
        <dbReference type="ARBA" id="ARBA00010609"/>
    </source>
</evidence>
<comment type="caution">
    <text evidence="6">The sequence shown here is derived from an EMBL/GenBank/DDBJ whole genome shotgun (WGS) entry which is preliminary data.</text>
</comment>